<name>A0A5C3R5W9_9AGAR</name>
<feature type="compositionally biased region" description="Polar residues" evidence="1">
    <location>
        <begin position="516"/>
        <end position="526"/>
    </location>
</feature>
<sequence length="744" mass="81133">MPNVRFRRQSFPIGKPAALLSFTDNVPVDQLLANIPFFAIGLTGFAVFTFFLLVRRSNILAVYLYGSILFAFIGSILDLASILSRVSDGSPNNPTLDLQAATGVAAAREICFGLSVGLRNIFFWGFVALPPRERPEPSDSDSVQSFQLSGQKEEWVYFQWLKALLKWGLLLVITGVPIFQIIWRLSAQTSGFFPIYLTSIILEIVASTGMILQMVLNSLVSAEASPGSFFRSYSAPIIALFITLGISVGGIVIINFSETTLGRFLQTIVLYILVVFVMVVAFRRLRQSREPRSTTEKNTQMAKDQMLPPRAEAARQLMDTARRQSATRLSSWMAVRHLSLTTPSIEDIPAPPRRRGAPSINSWKPLPAVRDSPRRSRSPSMVDMEFALNSPPVEGGLTPPVQATKPLEPKRDSTSVHVPSYYQNFAGGLPFARNGVDSPIYGLNGFVQPSDQPASRPASEGMSLEDLLAQQRELDNSIAALRLFSPRSSRYSVQPADRPPLESKSSSSLLKRSESTSARSEFSLSNFPAPPDATDSGTTPVTTSAPRSNPPLRSKSHLRQSTLSSRLSYMDVLLPPLALKDRLDSSGTRYDVTSFIGGFSGPTSSVILPPEGGRQDSTLLQVVYEEGSSVPLSSAANHPQASPRIGDGATSVNDESIMEEPSSAMLELTSPRQQSNLRPLLLGSGAPTPFVPHSQVPVGSRSRGLNSSRLRPMISGPRPLLLDGRGELGEFERPRRPPGRPVSR</sequence>
<keyword evidence="2" id="KW-0812">Transmembrane</keyword>
<feature type="transmembrane region" description="Helical" evidence="2">
    <location>
        <begin position="236"/>
        <end position="256"/>
    </location>
</feature>
<dbReference type="EMBL" id="ML178815">
    <property type="protein sequence ID" value="TFL06524.1"/>
    <property type="molecule type" value="Genomic_DNA"/>
</dbReference>
<evidence type="ECO:0000313" key="3">
    <source>
        <dbReference type="EMBL" id="TFL06524.1"/>
    </source>
</evidence>
<feature type="transmembrane region" description="Helical" evidence="2">
    <location>
        <begin position="268"/>
        <end position="285"/>
    </location>
</feature>
<feature type="transmembrane region" description="Helical" evidence="2">
    <location>
        <begin position="164"/>
        <end position="183"/>
    </location>
</feature>
<dbReference type="AlphaFoldDB" id="A0A5C3R5W9"/>
<keyword evidence="2" id="KW-0472">Membrane</keyword>
<feature type="transmembrane region" description="Helical" evidence="2">
    <location>
        <begin position="195"/>
        <end position="216"/>
    </location>
</feature>
<evidence type="ECO:0000256" key="1">
    <source>
        <dbReference type="SAM" id="MobiDB-lite"/>
    </source>
</evidence>
<feature type="compositionally biased region" description="Low complexity" evidence="1">
    <location>
        <begin position="699"/>
        <end position="711"/>
    </location>
</feature>
<reference evidence="3 4" key="1">
    <citation type="journal article" date="2019" name="Nat. Ecol. Evol.">
        <title>Megaphylogeny resolves global patterns of mushroom evolution.</title>
        <authorList>
            <person name="Varga T."/>
            <person name="Krizsan K."/>
            <person name="Foldi C."/>
            <person name="Dima B."/>
            <person name="Sanchez-Garcia M."/>
            <person name="Sanchez-Ramirez S."/>
            <person name="Szollosi G.J."/>
            <person name="Szarkandi J.G."/>
            <person name="Papp V."/>
            <person name="Albert L."/>
            <person name="Andreopoulos W."/>
            <person name="Angelini C."/>
            <person name="Antonin V."/>
            <person name="Barry K.W."/>
            <person name="Bougher N.L."/>
            <person name="Buchanan P."/>
            <person name="Buyck B."/>
            <person name="Bense V."/>
            <person name="Catcheside P."/>
            <person name="Chovatia M."/>
            <person name="Cooper J."/>
            <person name="Damon W."/>
            <person name="Desjardin D."/>
            <person name="Finy P."/>
            <person name="Geml J."/>
            <person name="Haridas S."/>
            <person name="Hughes K."/>
            <person name="Justo A."/>
            <person name="Karasinski D."/>
            <person name="Kautmanova I."/>
            <person name="Kiss B."/>
            <person name="Kocsube S."/>
            <person name="Kotiranta H."/>
            <person name="LaButti K.M."/>
            <person name="Lechner B.E."/>
            <person name="Liimatainen K."/>
            <person name="Lipzen A."/>
            <person name="Lukacs Z."/>
            <person name="Mihaltcheva S."/>
            <person name="Morgado L.N."/>
            <person name="Niskanen T."/>
            <person name="Noordeloos M.E."/>
            <person name="Ohm R.A."/>
            <person name="Ortiz-Santana B."/>
            <person name="Ovrebo C."/>
            <person name="Racz N."/>
            <person name="Riley R."/>
            <person name="Savchenko A."/>
            <person name="Shiryaev A."/>
            <person name="Soop K."/>
            <person name="Spirin V."/>
            <person name="Szebenyi C."/>
            <person name="Tomsovsky M."/>
            <person name="Tulloss R.E."/>
            <person name="Uehling J."/>
            <person name="Grigoriev I.V."/>
            <person name="Vagvolgyi C."/>
            <person name="Papp T."/>
            <person name="Martin F.M."/>
            <person name="Miettinen O."/>
            <person name="Hibbett D.S."/>
            <person name="Nagy L.G."/>
        </authorList>
    </citation>
    <scope>NUCLEOTIDE SEQUENCE [LARGE SCALE GENOMIC DNA]</scope>
    <source>
        <strain evidence="3 4">CBS 309.79</strain>
    </source>
</reference>
<feature type="compositionally biased region" description="Polar residues" evidence="1">
    <location>
        <begin position="535"/>
        <end position="547"/>
    </location>
</feature>
<evidence type="ECO:0000313" key="4">
    <source>
        <dbReference type="Proteomes" id="UP000305067"/>
    </source>
</evidence>
<keyword evidence="2" id="KW-1133">Transmembrane helix</keyword>
<feature type="region of interest" description="Disordered" evidence="1">
    <location>
        <begin position="289"/>
        <end position="308"/>
    </location>
</feature>
<accession>A0A5C3R5W9</accession>
<feature type="region of interest" description="Disordered" evidence="1">
    <location>
        <begin position="489"/>
        <end position="561"/>
    </location>
</feature>
<feature type="region of interest" description="Disordered" evidence="1">
    <location>
        <begin position="680"/>
        <end position="744"/>
    </location>
</feature>
<feature type="transmembrane region" description="Helical" evidence="2">
    <location>
        <begin position="60"/>
        <end position="83"/>
    </location>
</feature>
<dbReference type="Proteomes" id="UP000305067">
    <property type="component" value="Unassembled WGS sequence"/>
</dbReference>
<gene>
    <name evidence="3" type="ORF">BDV98DRAFT_559556</name>
</gene>
<feature type="region of interest" description="Disordered" evidence="1">
    <location>
        <begin position="344"/>
        <end position="414"/>
    </location>
</feature>
<dbReference type="STRING" id="1884261.A0A5C3R5W9"/>
<keyword evidence="4" id="KW-1185">Reference proteome</keyword>
<proteinExistence type="predicted"/>
<feature type="transmembrane region" description="Helical" evidence="2">
    <location>
        <begin position="31"/>
        <end position="53"/>
    </location>
</feature>
<dbReference type="OrthoDB" id="2564696at2759"/>
<feature type="compositionally biased region" description="Basic and acidic residues" evidence="1">
    <location>
        <begin position="724"/>
        <end position="735"/>
    </location>
</feature>
<organism evidence="3 4">
    <name type="scientific">Pterulicium gracile</name>
    <dbReference type="NCBI Taxonomy" id="1884261"/>
    <lineage>
        <taxon>Eukaryota</taxon>
        <taxon>Fungi</taxon>
        <taxon>Dikarya</taxon>
        <taxon>Basidiomycota</taxon>
        <taxon>Agaricomycotina</taxon>
        <taxon>Agaricomycetes</taxon>
        <taxon>Agaricomycetidae</taxon>
        <taxon>Agaricales</taxon>
        <taxon>Pleurotineae</taxon>
        <taxon>Pterulaceae</taxon>
        <taxon>Pterulicium</taxon>
    </lineage>
</organism>
<protein>
    <submittedName>
        <fullName evidence="3">Uncharacterized protein</fullName>
    </submittedName>
</protein>
<evidence type="ECO:0000256" key="2">
    <source>
        <dbReference type="SAM" id="Phobius"/>
    </source>
</evidence>